<evidence type="ECO:0000256" key="3">
    <source>
        <dbReference type="ARBA" id="ARBA00022884"/>
    </source>
</evidence>
<dbReference type="InterPro" id="IPR007783">
    <property type="entry name" value="eIF3d"/>
</dbReference>
<evidence type="ECO:0000256" key="5">
    <source>
        <dbReference type="SAM" id="MobiDB-lite"/>
    </source>
</evidence>
<sequence>MVEGFEVGGVQFNPDGWGPPDSATTPTTTSNLPLNVHFTPSSRAEKLGRIAYWTCTFNNLARSNNPSDLVFDFSNDESFLASADDDVLFRLVDRKVSLRPRFGPKWQFQQRQQLPHCRDEEVEAKKTRGREGAARRDRQYNMNRSNVNVPRQPEDLLLCGGLEFYDRSCDRIMPKNERRLWRFKNRNFFKVTTTDDPIIRRLANKDKATVFATDTILSTLMCAPRSIYPWDIVVQRFWKIWNGEAERAWVLSGNSEGKFFSSIWALGRVHIGGVGANHKDALHLEMLTQTSHQHKPRAP</sequence>
<accession>A0A6J5TLS6</accession>
<evidence type="ECO:0000256" key="4">
    <source>
        <dbReference type="ARBA" id="ARBA00022917"/>
    </source>
</evidence>
<dbReference type="PANTHER" id="PTHR12399">
    <property type="entry name" value="EUKARYOTIC TRANSLATION INITIATION FACTOR 3 SUBUNIT 7"/>
    <property type="match status" value="1"/>
</dbReference>
<evidence type="ECO:0000313" key="6">
    <source>
        <dbReference type="EMBL" id="CAB4265006.1"/>
    </source>
</evidence>
<keyword evidence="1" id="KW-0963">Cytoplasm</keyword>
<evidence type="ECO:0000256" key="2">
    <source>
        <dbReference type="ARBA" id="ARBA00022540"/>
    </source>
</evidence>
<dbReference type="GO" id="GO:0005852">
    <property type="term" value="C:eukaryotic translation initiation factor 3 complex"/>
    <property type="evidence" value="ECO:0007669"/>
    <property type="project" value="InterPro"/>
</dbReference>
<protein>
    <recommendedName>
        <fullName evidence="8">Eukaryotic translation initiation factor 3 subunit p66</fullName>
    </recommendedName>
</protein>
<evidence type="ECO:0008006" key="8">
    <source>
        <dbReference type="Google" id="ProtNLM"/>
    </source>
</evidence>
<gene>
    <name evidence="6" type="ORF">CURHAP_LOCUS7031</name>
</gene>
<feature type="compositionally biased region" description="Low complexity" evidence="5">
    <location>
        <begin position="22"/>
        <end position="32"/>
    </location>
</feature>
<dbReference type="EMBL" id="CAEKDK010000001">
    <property type="protein sequence ID" value="CAB4265006.1"/>
    <property type="molecule type" value="Genomic_DNA"/>
</dbReference>
<proteinExistence type="predicted"/>
<dbReference type="Proteomes" id="UP000507222">
    <property type="component" value="Unassembled WGS sequence"/>
</dbReference>
<reference evidence="6 7" key="1">
    <citation type="submission" date="2020-05" db="EMBL/GenBank/DDBJ databases">
        <authorList>
            <person name="Campoy J."/>
            <person name="Schneeberger K."/>
            <person name="Spophaly S."/>
        </authorList>
    </citation>
    <scope>NUCLEOTIDE SEQUENCE [LARGE SCALE GENOMIC DNA]</scope>
    <source>
        <strain evidence="6">PruArmRojPasFocal</strain>
    </source>
</reference>
<keyword evidence="3" id="KW-0694">RNA-binding</keyword>
<organism evidence="6 7">
    <name type="scientific">Prunus armeniaca</name>
    <name type="common">Apricot</name>
    <name type="synonym">Armeniaca vulgaris</name>
    <dbReference type="NCBI Taxonomy" id="36596"/>
    <lineage>
        <taxon>Eukaryota</taxon>
        <taxon>Viridiplantae</taxon>
        <taxon>Streptophyta</taxon>
        <taxon>Embryophyta</taxon>
        <taxon>Tracheophyta</taxon>
        <taxon>Spermatophyta</taxon>
        <taxon>Magnoliopsida</taxon>
        <taxon>eudicotyledons</taxon>
        <taxon>Gunneridae</taxon>
        <taxon>Pentapetalae</taxon>
        <taxon>rosids</taxon>
        <taxon>fabids</taxon>
        <taxon>Rosales</taxon>
        <taxon>Rosaceae</taxon>
        <taxon>Amygdaloideae</taxon>
        <taxon>Amygdaleae</taxon>
        <taxon>Prunus</taxon>
    </lineage>
</organism>
<name>A0A6J5TLS6_PRUAR</name>
<dbReference type="PANTHER" id="PTHR12399:SF3">
    <property type="entry name" value="EUKARYOTIC TRANSLATION INITIATION FACTOR 3 SUBUNIT D"/>
    <property type="match status" value="1"/>
</dbReference>
<keyword evidence="2" id="KW-0396">Initiation factor</keyword>
<dbReference type="AlphaFoldDB" id="A0A6J5TLS6"/>
<evidence type="ECO:0000313" key="7">
    <source>
        <dbReference type="Proteomes" id="UP000507222"/>
    </source>
</evidence>
<evidence type="ECO:0000256" key="1">
    <source>
        <dbReference type="ARBA" id="ARBA00022490"/>
    </source>
</evidence>
<feature type="region of interest" description="Disordered" evidence="5">
    <location>
        <begin position="11"/>
        <end position="32"/>
    </location>
</feature>
<keyword evidence="4" id="KW-0648">Protein biosynthesis</keyword>
<dbReference type="GO" id="GO:0003723">
    <property type="term" value="F:RNA binding"/>
    <property type="evidence" value="ECO:0007669"/>
    <property type="project" value="UniProtKB-KW"/>
</dbReference>
<dbReference type="GO" id="GO:0003743">
    <property type="term" value="F:translation initiation factor activity"/>
    <property type="evidence" value="ECO:0007669"/>
    <property type="project" value="UniProtKB-KW"/>
</dbReference>
<dbReference type="Pfam" id="PF05091">
    <property type="entry name" value="eIF-3_zeta"/>
    <property type="match status" value="2"/>
</dbReference>